<evidence type="ECO:0000256" key="9">
    <source>
        <dbReference type="ARBA" id="ARBA00023136"/>
    </source>
</evidence>
<keyword evidence="9 11" id="KW-0472">Membrane</keyword>
<dbReference type="InterPro" id="IPR006544">
    <property type="entry name" value="P-type_TPase_V"/>
</dbReference>
<dbReference type="GO" id="GO:0006874">
    <property type="term" value="P:intracellular calcium ion homeostasis"/>
    <property type="evidence" value="ECO:0007669"/>
    <property type="project" value="TreeGrafter"/>
</dbReference>
<dbReference type="Gene3D" id="3.40.50.1000">
    <property type="entry name" value="HAD superfamily/HAD-like"/>
    <property type="match status" value="1"/>
</dbReference>
<dbReference type="PROSITE" id="PS01229">
    <property type="entry name" value="COF_2"/>
    <property type="match status" value="1"/>
</dbReference>
<evidence type="ECO:0000256" key="3">
    <source>
        <dbReference type="ARBA" id="ARBA00022723"/>
    </source>
</evidence>
<keyword evidence="6" id="KW-0460">Magnesium</keyword>
<evidence type="ECO:0000313" key="12">
    <source>
        <dbReference type="EMBL" id="GFR45828.1"/>
    </source>
</evidence>
<feature type="region of interest" description="Disordered" evidence="10">
    <location>
        <begin position="73"/>
        <end position="114"/>
    </location>
</feature>
<keyword evidence="5" id="KW-0067">ATP-binding</keyword>
<dbReference type="GO" id="GO:0046872">
    <property type="term" value="F:metal ion binding"/>
    <property type="evidence" value="ECO:0007669"/>
    <property type="project" value="UniProtKB-KW"/>
</dbReference>
<keyword evidence="13" id="KW-1185">Reference proteome</keyword>
<keyword evidence="7" id="KW-1278">Translocase</keyword>
<dbReference type="SUPFAM" id="SSF81665">
    <property type="entry name" value="Calcium ATPase, transmembrane domain M"/>
    <property type="match status" value="1"/>
</dbReference>
<dbReference type="GO" id="GO:0005789">
    <property type="term" value="C:endoplasmic reticulum membrane"/>
    <property type="evidence" value="ECO:0007669"/>
    <property type="project" value="TreeGrafter"/>
</dbReference>
<organism evidence="12 13">
    <name type="scientific">Astrephomene gubernaculifera</name>
    <dbReference type="NCBI Taxonomy" id="47775"/>
    <lineage>
        <taxon>Eukaryota</taxon>
        <taxon>Viridiplantae</taxon>
        <taxon>Chlorophyta</taxon>
        <taxon>core chlorophytes</taxon>
        <taxon>Chlorophyceae</taxon>
        <taxon>CS clade</taxon>
        <taxon>Chlamydomonadales</taxon>
        <taxon>Astrephomenaceae</taxon>
        <taxon>Astrephomene</taxon>
    </lineage>
</organism>
<feature type="transmembrane region" description="Helical" evidence="11">
    <location>
        <begin position="210"/>
        <end position="229"/>
    </location>
</feature>
<dbReference type="AlphaFoldDB" id="A0AAD3HM79"/>
<keyword evidence="3" id="KW-0479">Metal-binding</keyword>
<dbReference type="InterPro" id="IPR036412">
    <property type="entry name" value="HAD-like_sf"/>
</dbReference>
<dbReference type="Proteomes" id="UP001054857">
    <property type="component" value="Unassembled WGS sequence"/>
</dbReference>
<keyword evidence="2 11" id="KW-0812">Transmembrane</keyword>
<dbReference type="InterPro" id="IPR023214">
    <property type="entry name" value="HAD_sf"/>
</dbReference>
<evidence type="ECO:0000256" key="7">
    <source>
        <dbReference type="ARBA" id="ARBA00022967"/>
    </source>
</evidence>
<evidence type="ECO:0000256" key="6">
    <source>
        <dbReference type="ARBA" id="ARBA00022842"/>
    </source>
</evidence>
<dbReference type="InterPro" id="IPR023298">
    <property type="entry name" value="ATPase_P-typ_TM_dom_sf"/>
</dbReference>
<dbReference type="PANTHER" id="PTHR45630:SF7">
    <property type="entry name" value="ENDOPLASMIC RETICULUM TRANSMEMBRANE HELIX TRANSLOCASE"/>
    <property type="match status" value="1"/>
</dbReference>
<feature type="non-terminal residue" evidence="12">
    <location>
        <position position="1"/>
    </location>
</feature>
<dbReference type="EMBL" id="BMAR01000011">
    <property type="protein sequence ID" value="GFR45828.1"/>
    <property type="molecule type" value="Genomic_DNA"/>
</dbReference>
<comment type="subcellular location">
    <subcellularLocation>
        <location evidence="1">Membrane</location>
        <topology evidence="1">Multi-pass membrane protein</topology>
    </subcellularLocation>
</comment>
<evidence type="ECO:0000256" key="1">
    <source>
        <dbReference type="ARBA" id="ARBA00004141"/>
    </source>
</evidence>
<dbReference type="NCBIfam" id="TIGR01494">
    <property type="entry name" value="ATPase_P-type"/>
    <property type="match status" value="1"/>
</dbReference>
<dbReference type="GO" id="GO:0005524">
    <property type="term" value="F:ATP binding"/>
    <property type="evidence" value="ECO:0007669"/>
    <property type="project" value="UniProtKB-KW"/>
</dbReference>
<dbReference type="GO" id="GO:0015662">
    <property type="term" value="F:P-type ion transporter activity"/>
    <property type="evidence" value="ECO:0007669"/>
    <property type="project" value="TreeGrafter"/>
</dbReference>
<evidence type="ECO:0000256" key="11">
    <source>
        <dbReference type="SAM" id="Phobius"/>
    </source>
</evidence>
<feature type="compositionally biased region" description="Low complexity" evidence="10">
    <location>
        <begin position="96"/>
        <end position="114"/>
    </location>
</feature>
<proteinExistence type="predicted"/>
<feature type="transmembrane region" description="Helical" evidence="11">
    <location>
        <begin position="272"/>
        <end position="296"/>
    </location>
</feature>
<dbReference type="SUPFAM" id="SSF56784">
    <property type="entry name" value="HAD-like"/>
    <property type="match status" value="1"/>
</dbReference>
<dbReference type="PANTHER" id="PTHR45630">
    <property type="entry name" value="CATION-TRANSPORTING ATPASE-RELATED"/>
    <property type="match status" value="1"/>
</dbReference>
<evidence type="ECO:0000256" key="8">
    <source>
        <dbReference type="ARBA" id="ARBA00022989"/>
    </source>
</evidence>
<dbReference type="InterPro" id="IPR001757">
    <property type="entry name" value="P_typ_ATPase"/>
</dbReference>
<protein>
    <recommendedName>
        <fullName evidence="14">Cation-transporting P-type ATPase C-terminal domain-containing protein</fullName>
    </recommendedName>
</protein>
<evidence type="ECO:0000256" key="5">
    <source>
        <dbReference type="ARBA" id="ARBA00022840"/>
    </source>
</evidence>
<evidence type="ECO:0000313" key="13">
    <source>
        <dbReference type="Proteomes" id="UP001054857"/>
    </source>
</evidence>
<reference evidence="12 13" key="1">
    <citation type="journal article" date="2021" name="Sci. Rep.">
        <title>Genome sequencing of the multicellular alga Astrephomene provides insights into convergent evolution of germ-soma differentiation.</title>
        <authorList>
            <person name="Yamashita S."/>
            <person name="Yamamoto K."/>
            <person name="Matsuzaki R."/>
            <person name="Suzuki S."/>
            <person name="Yamaguchi H."/>
            <person name="Hirooka S."/>
            <person name="Minakuchi Y."/>
            <person name="Miyagishima S."/>
            <person name="Kawachi M."/>
            <person name="Toyoda A."/>
            <person name="Nozaki H."/>
        </authorList>
    </citation>
    <scope>NUCLEOTIDE SEQUENCE [LARGE SCALE GENOMIC DNA]</scope>
    <source>
        <strain evidence="12 13">NIES-4017</strain>
    </source>
</reference>
<accession>A0AAD3HM79</accession>
<evidence type="ECO:0008006" key="14">
    <source>
        <dbReference type="Google" id="ProtNLM"/>
    </source>
</evidence>
<name>A0AAD3HM79_9CHLO</name>
<dbReference type="GO" id="GO:0016887">
    <property type="term" value="F:ATP hydrolysis activity"/>
    <property type="evidence" value="ECO:0007669"/>
    <property type="project" value="InterPro"/>
</dbReference>
<evidence type="ECO:0000256" key="2">
    <source>
        <dbReference type="ARBA" id="ARBA00022692"/>
    </source>
</evidence>
<keyword evidence="8 11" id="KW-1133">Transmembrane helix</keyword>
<gene>
    <name evidence="12" type="ORF">Agub_g7192</name>
</gene>
<comment type="caution">
    <text evidence="12">The sequence shown here is derived from an EMBL/GenBank/DDBJ whole genome shotgun (WGS) entry which is preliminary data.</text>
</comment>
<evidence type="ECO:0000256" key="10">
    <source>
        <dbReference type="SAM" id="MobiDB-lite"/>
    </source>
</evidence>
<sequence length="445" mass="46438">SGDALAHAAAVGAAAPLIPLCQVFARVSPDQKELVVKTLRGTGAVTLMCGDGTNDVGGLKAAHVGVALLSASESAASKQRGKKGAKKAGGAGAGEAGSSAAGGPAAAAAGAGAPGGKLPAGQEMLAKLRASNRPITPAAERMAAYLDRMEAAGAAAGGPGGLEGEVPMLKPGDASMASPFTAKAVSVQPCTDIIKQGRCTLVTTVQMFKILGLTCLSTAYSLSVLYLQGVKLSDTQATVSGMLSAAQFLFISQAKPLDSLSPVRPHPSIFNAYFFGSLLGQFAVHLGLLIYFYRMALAAMPSGERLSSEAEFKPNLVNTVCYLVQAVVQMMTFAVNYVGHPFNTSIAENRGLFNSLRISAAFLFVVATELMPSINASFGMVEIPDNIKFQLVVLSCVAFLFTWHLERLLRALFPAPVPPPKGYMVYQADLQRLQRRQLEGSKKRD</sequence>
<keyword evidence="4" id="KW-0547">Nucleotide-binding</keyword>
<dbReference type="GO" id="GO:0019829">
    <property type="term" value="F:ATPase-coupled monoatomic cation transmembrane transporter activity"/>
    <property type="evidence" value="ECO:0007669"/>
    <property type="project" value="TreeGrafter"/>
</dbReference>
<evidence type="ECO:0000256" key="4">
    <source>
        <dbReference type="ARBA" id="ARBA00022741"/>
    </source>
</evidence>